<gene>
    <name evidence="2" type="ORF">PAI11_21370</name>
</gene>
<dbReference type="InterPro" id="IPR025495">
    <property type="entry name" value="DUF4386"/>
</dbReference>
<keyword evidence="3" id="KW-1185">Reference proteome</keyword>
<protein>
    <submittedName>
        <fullName evidence="2">Uncharacterized protein</fullName>
    </submittedName>
</protein>
<organism evidence="2 3">
    <name type="scientific">Patulibacter medicamentivorans</name>
    <dbReference type="NCBI Taxonomy" id="1097667"/>
    <lineage>
        <taxon>Bacteria</taxon>
        <taxon>Bacillati</taxon>
        <taxon>Actinomycetota</taxon>
        <taxon>Thermoleophilia</taxon>
        <taxon>Solirubrobacterales</taxon>
        <taxon>Patulibacteraceae</taxon>
        <taxon>Patulibacter</taxon>
    </lineage>
</organism>
<keyword evidence="1" id="KW-1133">Transmembrane helix</keyword>
<feature type="transmembrane region" description="Helical" evidence="1">
    <location>
        <begin position="165"/>
        <end position="188"/>
    </location>
</feature>
<feature type="transmembrane region" description="Helical" evidence="1">
    <location>
        <begin position="12"/>
        <end position="33"/>
    </location>
</feature>
<proteinExistence type="predicted"/>
<keyword evidence="1" id="KW-0812">Transmembrane</keyword>
<keyword evidence="1" id="KW-0472">Membrane</keyword>
<dbReference type="Proteomes" id="UP000005143">
    <property type="component" value="Unassembled WGS sequence"/>
</dbReference>
<feature type="transmembrane region" description="Helical" evidence="1">
    <location>
        <begin position="103"/>
        <end position="125"/>
    </location>
</feature>
<evidence type="ECO:0000313" key="3">
    <source>
        <dbReference type="Proteomes" id="UP000005143"/>
    </source>
</evidence>
<reference evidence="2 3" key="1">
    <citation type="journal article" date="2013" name="Biodegradation">
        <title>Quantitative proteomic analysis of ibuprofen-degrading Patulibacter sp. strain I11.</title>
        <authorList>
            <person name="Almeida B."/>
            <person name="Kjeldal H."/>
            <person name="Lolas I."/>
            <person name="Knudsen A.D."/>
            <person name="Carvalho G."/>
            <person name="Nielsen K.L."/>
            <person name="Barreto Crespo M.T."/>
            <person name="Stensballe A."/>
            <person name="Nielsen J.L."/>
        </authorList>
    </citation>
    <scope>NUCLEOTIDE SEQUENCE [LARGE SCALE GENOMIC DNA]</scope>
    <source>
        <strain evidence="2 3">I11</strain>
    </source>
</reference>
<name>H0E5P0_9ACTN</name>
<dbReference type="EMBL" id="AGUD01000192">
    <property type="protein sequence ID" value="EHN11003.1"/>
    <property type="molecule type" value="Genomic_DNA"/>
</dbReference>
<dbReference type="AlphaFoldDB" id="H0E5P0"/>
<accession>H0E5P0</accession>
<feature type="transmembrane region" description="Helical" evidence="1">
    <location>
        <begin position="70"/>
        <end position="91"/>
    </location>
</feature>
<evidence type="ECO:0000313" key="2">
    <source>
        <dbReference type="EMBL" id="EHN11003.1"/>
    </source>
</evidence>
<comment type="caution">
    <text evidence="2">The sequence shown here is derived from an EMBL/GenBank/DDBJ whole genome shotgun (WGS) entry which is preliminary data.</text>
</comment>
<sequence length="243" mass="25290">MLARERRRGRLVGVAGIASVAAMLGAVMLASAATSGSARPTGPGFTDEPIDRARHLADFHEHAGTHTGSASLRVLGLVLVALVGLYLWSLVRTRDAAVARPYLLWLTVLGPGLVAAATIFGFAALQHVADLFMASGARTTPRAKQLIDDSGAMRVASVADGLSRIVFAVWLALLATAAMRVGLLSRFLGYWGVAGAGSFVLLPIGDAMVAAWVGSIGVLALGYWPGGRPPAWRSTTPQPVEAI</sequence>
<feature type="transmembrane region" description="Helical" evidence="1">
    <location>
        <begin position="200"/>
        <end position="224"/>
    </location>
</feature>
<dbReference type="Pfam" id="PF14329">
    <property type="entry name" value="DUF4386"/>
    <property type="match status" value="1"/>
</dbReference>
<evidence type="ECO:0000256" key="1">
    <source>
        <dbReference type="SAM" id="Phobius"/>
    </source>
</evidence>